<dbReference type="Gene3D" id="1.10.510.10">
    <property type="entry name" value="Transferase(Phosphotransferase) domain 1"/>
    <property type="match status" value="1"/>
</dbReference>
<keyword evidence="5 14" id="KW-0732">Signal</keyword>
<evidence type="ECO:0000259" key="15">
    <source>
        <dbReference type="PROSITE" id="PS50011"/>
    </source>
</evidence>
<keyword evidence="6 12" id="KW-0547">Nucleotide-binding</keyword>
<evidence type="ECO:0000256" key="4">
    <source>
        <dbReference type="ARBA" id="ARBA00022692"/>
    </source>
</evidence>
<dbReference type="PANTHER" id="PTHR27009">
    <property type="entry name" value="RUST RESISTANCE KINASE LR10-RELATED"/>
    <property type="match status" value="1"/>
</dbReference>
<keyword evidence="7" id="KW-0418">Kinase</keyword>
<accession>A0AA39DD76</accession>
<dbReference type="PROSITE" id="PS00108">
    <property type="entry name" value="PROTEIN_KINASE_ST"/>
    <property type="match status" value="1"/>
</dbReference>
<organism evidence="16 17">
    <name type="scientific">Vitis rotundifolia</name>
    <name type="common">Muscadine grape</name>
    <dbReference type="NCBI Taxonomy" id="103349"/>
    <lineage>
        <taxon>Eukaryota</taxon>
        <taxon>Viridiplantae</taxon>
        <taxon>Streptophyta</taxon>
        <taxon>Embryophyta</taxon>
        <taxon>Tracheophyta</taxon>
        <taxon>Spermatophyta</taxon>
        <taxon>Magnoliopsida</taxon>
        <taxon>eudicotyledons</taxon>
        <taxon>Gunneridae</taxon>
        <taxon>Pentapetalae</taxon>
        <taxon>rosids</taxon>
        <taxon>Vitales</taxon>
        <taxon>Vitaceae</taxon>
        <taxon>Viteae</taxon>
        <taxon>Vitis</taxon>
    </lineage>
</organism>
<dbReference type="InterPro" id="IPR017441">
    <property type="entry name" value="Protein_kinase_ATP_BS"/>
</dbReference>
<evidence type="ECO:0000256" key="14">
    <source>
        <dbReference type="SAM" id="SignalP"/>
    </source>
</evidence>
<evidence type="ECO:0000313" key="16">
    <source>
        <dbReference type="EMBL" id="KAJ9679751.1"/>
    </source>
</evidence>
<feature type="transmembrane region" description="Helical" evidence="13">
    <location>
        <begin position="232"/>
        <end position="255"/>
    </location>
</feature>
<dbReference type="Pfam" id="PF00069">
    <property type="entry name" value="Pkinase"/>
    <property type="match status" value="1"/>
</dbReference>
<keyword evidence="17" id="KW-1185">Reference proteome</keyword>
<evidence type="ECO:0000256" key="12">
    <source>
        <dbReference type="PROSITE-ProRule" id="PRU10141"/>
    </source>
</evidence>
<evidence type="ECO:0000256" key="10">
    <source>
        <dbReference type="ARBA" id="ARBA00023136"/>
    </source>
</evidence>
<dbReference type="Pfam" id="PF13947">
    <property type="entry name" value="GUB_WAK_bind"/>
    <property type="match status" value="1"/>
</dbReference>
<dbReference type="FunFam" id="1.10.510.10:FF:000590">
    <property type="entry name" value="PR5-like receptor kinase"/>
    <property type="match status" value="1"/>
</dbReference>
<keyword evidence="11" id="KW-0325">Glycoprotein</keyword>
<proteinExistence type="predicted"/>
<feature type="domain" description="Protein kinase" evidence="15">
    <location>
        <begin position="293"/>
        <end position="579"/>
    </location>
</feature>
<evidence type="ECO:0000256" key="8">
    <source>
        <dbReference type="ARBA" id="ARBA00022840"/>
    </source>
</evidence>
<dbReference type="InterPro" id="IPR008271">
    <property type="entry name" value="Ser/Thr_kinase_AS"/>
</dbReference>
<reference evidence="16 17" key="1">
    <citation type="journal article" date="2023" name="BMC Biotechnol.">
        <title>Vitis rotundifolia cv Carlos genome sequencing.</title>
        <authorList>
            <person name="Huff M."/>
            <person name="Hulse-Kemp A."/>
            <person name="Scheffler B."/>
            <person name="Youngblood R."/>
            <person name="Simpson S."/>
            <person name="Babiker E."/>
            <person name="Staton M."/>
        </authorList>
    </citation>
    <scope>NUCLEOTIDE SEQUENCE [LARGE SCALE GENOMIC DNA]</scope>
    <source>
        <tissue evidence="16">Leaf</tissue>
    </source>
</reference>
<name>A0AA39DD76_VITRO</name>
<keyword evidence="8 12" id="KW-0067">ATP-binding</keyword>
<dbReference type="InterPro" id="IPR011009">
    <property type="entry name" value="Kinase-like_dom_sf"/>
</dbReference>
<dbReference type="EMBL" id="JARBHA010000016">
    <property type="protein sequence ID" value="KAJ9679751.1"/>
    <property type="molecule type" value="Genomic_DNA"/>
</dbReference>
<dbReference type="AlphaFoldDB" id="A0AA39DD76"/>
<comment type="caution">
    <text evidence="16">The sequence shown here is derived from an EMBL/GenBank/DDBJ whole genome shotgun (WGS) entry which is preliminary data.</text>
</comment>
<dbReference type="GO" id="GO:0005524">
    <property type="term" value="F:ATP binding"/>
    <property type="evidence" value="ECO:0007669"/>
    <property type="project" value="UniProtKB-UniRule"/>
</dbReference>
<dbReference type="PROSITE" id="PS00107">
    <property type="entry name" value="PROTEIN_KINASE_ATP"/>
    <property type="match status" value="1"/>
</dbReference>
<dbReference type="GO" id="GO:0004674">
    <property type="term" value="F:protein serine/threonine kinase activity"/>
    <property type="evidence" value="ECO:0007669"/>
    <property type="project" value="UniProtKB-KW"/>
</dbReference>
<comment type="subcellular location">
    <subcellularLocation>
        <location evidence="1">Membrane</location>
        <topology evidence="1">Single-pass type I membrane protein</topology>
    </subcellularLocation>
</comment>
<dbReference type="InterPro" id="IPR000719">
    <property type="entry name" value="Prot_kinase_dom"/>
</dbReference>
<keyword evidence="4 13" id="KW-0812">Transmembrane</keyword>
<feature type="signal peptide" evidence="14">
    <location>
        <begin position="1"/>
        <end position="22"/>
    </location>
</feature>
<evidence type="ECO:0000256" key="5">
    <source>
        <dbReference type="ARBA" id="ARBA00022729"/>
    </source>
</evidence>
<dbReference type="SUPFAM" id="SSF56112">
    <property type="entry name" value="Protein kinase-like (PK-like)"/>
    <property type="match status" value="1"/>
</dbReference>
<keyword evidence="2" id="KW-0723">Serine/threonine-protein kinase</keyword>
<dbReference type="GO" id="GO:0030247">
    <property type="term" value="F:polysaccharide binding"/>
    <property type="evidence" value="ECO:0007669"/>
    <property type="project" value="InterPro"/>
</dbReference>
<dbReference type="Proteomes" id="UP001168098">
    <property type="component" value="Unassembled WGS sequence"/>
</dbReference>
<feature type="chain" id="PRO_5041448852" description="Protein kinase domain-containing protein" evidence="14">
    <location>
        <begin position="23"/>
        <end position="606"/>
    </location>
</feature>
<evidence type="ECO:0000256" key="9">
    <source>
        <dbReference type="ARBA" id="ARBA00022989"/>
    </source>
</evidence>
<dbReference type="InterPro" id="IPR045874">
    <property type="entry name" value="LRK10/LRL21-25-like"/>
</dbReference>
<evidence type="ECO:0000256" key="13">
    <source>
        <dbReference type="SAM" id="Phobius"/>
    </source>
</evidence>
<evidence type="ECO:0000313" key="17">
    <source>
        <dbReference type="Proteomes" id="UP001168098"/>
    </source>
</evidence>
<dbReference type="InterPro" id="IPR025287">
    <property type="entry name" value="WAK_GUB"/>
</dbReference>
<dbReference type="SMART" id="SM00220">
    <property type="entry name" value="S_TKc"/>
    <property type="match status" value="1"/>
</dbReference>
<keyword evidence="3" id="KW-0808">Transferase</keyword>
<evidence type="ECO:0000256" key="6">
    <source>
        <dbReference type="ARBA" id="ARBA00022741"/>
    </source>
</evidence>
<dbReference type="GO" id="GO:0016020">
    <property type="term" value="C:membrane"/>
    <property type="evidence" value="ECO:0007669"/>
    <property type="project" value="UniProtKB-SubCell"/>
</dbReference>
<keyword evidence="10 13" id="KW-0472">Membrane</keyword>
<evidence type="ECO:0000256" key="2">
    <source>
        <dbReference type="ARBA" id="ARBA00022527"/>
    </source>
</evidence>
<dbReference type="Gene3D" id="3.30.200.20">
    <property type="entry name" value="Phosphorylase Kinase, domain 1"/>
    <property type="match status" value="1"/>
</dbReference>
<evidence type="ECO:0000256" key="11">
    <source>
        <dbReference type="ARBA" id="ARBA00023180"/>
    </source>
</evidence>
<sequence length="606" mass="68722">MDRYLCLFLFLFVTLFVEMGGGRDECMASNRCGDQGPLIRFPFRLKHQPHHCGYPGFELSCSENNKTMLDLPVSVKLLVKKIAYKSREIIVQDPDNCLARQLRNLNLAASPFHFKFEPDFTLFNCSSDKTESYGFDQSIPCLSIPGNPVYAVYSSTRVQYTDLSSCRRLYNATAPSNRDYGDSMFNGRAFSLKWSKSICGSCPGGGKICRLKSNSTEPETECIKVKGVSKKIIVPGVIFGFFLLMLVIVMLYRVYNSNKVERENRVRVKKFLEDYEALKPSRYSYADVKRITSQFKDKLGQGGYGIVYKGKLSDEVFVAVKILNNSQGNGEEFINEVATMGTIHHVNIVRLVGFCADRFKRALIYEYLPNESLEKFIFSRVVKNHSLSWKKLQEIAIGIAKGIEYLHQGCDQRILHFDIKPHNILLDHNFNPKISDFGLAKLCSKEQSAVFMTVVRGTMGYIAPEVLSRNFGNVSYKSDVYSFGMLLLEMVGGRKNIDVSVESTSQVYFPEWIYNHLDIGQELHIRIEEEGDVEIAKKLAIVGLSCIQWCPVDRPSMKIVVQMLEGEGDKLTMPLNPFASTVPTKTNLSKPRRVFQQELAIISELE</sequence>
<evidence type="ECO:0000256" key="7">
    <source>
        <dbReference type="ARBA" id="ARBA00022777"/>
    </source>
</evidence>
<gene>
    <name evidence="16" type="ORF">PVL29_021610</name>
</gene>
<evidence type="ECO:0000256" key="1">
    <source>
        <dbReference type="ARBA" id="ARBA00004479"/>
    </source>
</evidence>
<feature type="binding site" evidence="12">
    <location>
        <position position="321"/>
    </location>
    <ligand>
        <name>ATP</name>
        <dbReference type="ChEBI" id="CHEBI:30616"/>
    </ligand>
</feature>
<protein>
    <recommendedName>
        <fullName evidence="15">Protein kinase domain-containing protein</fullName>
    </recommendedName>
</protein>
<evidence type="ECO:0000256" key="3">
    <source>
        <dbReference type="ARBA" id="ARBA00022679"/>
    </source>
</evidence>
<keyword evidence="9 13" id="KW-1133">Transmembrane helix</keyword>
<dbReference type="PROSITE" id="PS50011">
    <property type="entry name" value="PROTEIN_KINASE_DOM"/>
    <property type="match status" value="1"/>
</dbReference>
<dbReference type="FunFam" id="3.30.200.20:FF:000178">
    <property type="entry name" value="serine/threonine-protein kinase PBS1-like"/>
    <property type="match status" value="1"/>
</dbReference>